<sequence>MPEQLLHHQHPEPAEVLRVPHRLPEVLVLAEAHGLPVLRPQGVPQQLLRHQQPQPAPLLHAPHHLLSVPVLAQAQPGLLLGAQRVPQPVLPQSDRDCARALQAPHRIPGPVPATGECWAGPAAWAGWTRRQKGSVRFQRSPPAWCHQHAERVKLRPSEPEGPTDVLDQAT</sequence>
<evidence type="ECO:0000256" key="1">
    <source>
        <dbReference type="SAM" id="MobiDB-lite"/>
    </source>
</evidence>
<evidence type="ECO:0000313" key="2">
    <source>
        <dbReference type="Proteomes" id="UP000504628"/>
    </source>
</evidence>
<dbReference type="AlphaFoldDB" id="A0A7E6CRR3"/>
<keyword evidence="2" id="KW-1185">Reference proteome</keyword>
<organism evidence="2 3">
    <name type="scientific">Phyllostomus discolor</name>
    <name type="common">pale spear-nosed bat</name>
    <dbReference type="NCBI Taxonomy" id="89673"/>
    <lineage>
        <taxon>Eukaryota</taxon>
        <taxon>Metazoa</taxon>
        <taxon>Chordata</taxon>
        <taxon>Craniata</taxon>
        <taxon>Vertebrata</taxon>
        <taxon>Euteleostomi</taxon>
        <taxon>Mammalia</taxon>
        <taxon>Eutheria</taxon>
        <taxon>Laurasiatheria</taxon>
        <taxon>Chiroptera</taxon>
        <taxon>Yangochiroptera</taxon>
        <taxon>Phyllostomidae</taxon>
        <taxon>Phyllostominae</taxon>
        <taxon>Phyllostomus</taxon>
    </lineage>
</organism>
<gene>
    <name evidence="3" type="primary">LOC114489711</name>
</gene>
<feature type="region of interest" description="Disordered" evidence="1">
    <location>
        <begin position="148"/>
        <end position="170"/>
    </location>
</feature>
<dbReference type="Proteomes" id="UP000504628">
    <property type="component" value="Chromosome 13"/>
</dbReference>
<evidence type="ECO:0000313" key="3">
    <source>
        <dbReference type="RefSeq" id="XP_035869541.1"/>
    </source>
</evidence>
<dbReference type="InParanoid" id="A0A7E6CRR3"/>
<proteinExistence type="predicted"/>
<dbReference type="RefSeq" id="XP_035869541.1">
    <property type="nucleotide sequence ID" value="XM_036013648.1"/>
</dbReference>
<dbReference type="KEGG" id="pdic:114489711"/>
<accession>A0A7E6CRR3</accession>
<protein>
    <submittedName>
        <fullName evidence="3">Uncharacterized protein LOC114489711</fullName>
    </submittedName>
</protein>
<dbReference type="GeneID" id="114489711"/>
<reference evidence="3" key="1">
    <citation type="submission" date="2025-08" db="UniProtKB">
        <authorList>
            <consortium name="RefSeq"/>
        </authorList>
    </citation>
    <scope>IDENTIFICATION</scope>
    <source>
        <tissue evidence="3">Muscle</tissue>
    </source>
</reference>
<name>A0A7E6CRR3_9CHIR</name>
<feature type="compositionally biased region" description="Basic and acidic residues" evidence="1">
    <location>
        <begin position="148"/>
        <end position="158"/>
    </location>
</feature>